<evidence type="ECO:0000259" key="1">
    <source>
        <dbReference type="PROSITE" id="PS51725"/>
    </source>
</evidence>
<dbReference type="Proteomes" id="UP000666915">
    <property type="component" value="Unassembled WGS sequence"/>
</dbReference>
<name>A0ABS3QUE1_9ACTN</name>
<keyword evidence="3" id="KW-1185">Reference proteome</keyword>
<protein>
    <submittedName>
        <fullName evidence="2">Antibiotic biosynthesis monooxygenase</fullName>
    </submittedName>
</protein>
<sequence>MGRISVADGYYTLVNMFTVRPEDQRRMYDEIVDVTGVIRRFPGFVSANVHLSEDGTRVVNYAQWRSREEFEAMQTHPSVQDHFRRCRALAEIDSVFCSVDFAHGGAAGAPAGGGR</sequence>
<evidence type="ECO:0000313" key="3">
    <source>
        <dbReference type="Proteomes" id="UP000666915"/>
    </source>
</evidence>
<feature type="domain" description="ABM" evidence="1">
    <location>
        <begin position="11"/>
        <end position="99"/>
    </location>
</feature>
<keyword evidence="2" id="KW-0560">Oxidoreductase</keyword>
<dbReference type="SUPFAM" id="SSF54909">
    <property type="entry name" value="Dimeric alpha+beta barrel"/>
    <property type="match status" value="1"/>
</dbReference>
<keyword evidence="2" id="KW-0503">Monooxygenase</keyword>
<reference evidence="2 3" key="1">
    <citation type="submission" date="2021-03" db="EMBL/GenBank/DDBJ databases">
        <authorList>
            <person name="Kanchanasin P."/>
            <person name="Saeng-In P."/>
            <person name="Phongsopitanun W."/>
            <person name="Yuki M."/>
            <person name="Kudo T."/>
            <person name="Ohkuma M."/>
            <person name="Tanasupawat S."/>
        </authorList>
    </citation>
    <scope>NUCLEOTIDE SEQUENCE [LARGE SCALE GENOMIC DNA]</scope>
    <source>
        <strain evidence="2 3">L46</strain>
    </source>
</reference>
<dbReference type="PROSITE" id="PS51725">
    <property type="entry name" value="ABM"/>
    <property type="match status" value="1"/>
</dbReference>
<dbReference type="Pfam" id="PF03992">
    <property type="entry name" value="ABM"/>
    <property type="match status" value="1"/>
</dbReference>
<dbReference type="RefSeq" id="WP_208265925.1">
    <property type="nucleotide sequence ID" value="NZ_BAAAGM010000026.1"/>
</dbReference>
<organism evidence="2 3">
    <name type="scientific">Actinomadura nitritigenes</name>
    <dbReference type="NCBI Taxonomy" id="134602"/>
    <lineage>
        <taxon>Bacteria</taxon>
        <taxon>Bacillati</taxon>
        <taxon>Actinomycetota</taxon>
        <taxon>Actinomycetes</taxon>
        <taxon>Streptosporangiales</taxon>
        <taxon>Thermomonosporaceae</taxon>
        <taxon>Actinomadura</taxon>
    </lineage>
</organism>
<dbReference type="Gene3D" id="3.30.70.100">
    <property type="match status" value="1"/>
</dbReference>
<dbReference type="InterPro" id="IPR011008">
    <property type="entry name" value="Dimeric_a/b-barrel"/>
</dbReference>
<proteinExistence type="predicted"/>
<accession>A0ABS3QUE1</accession>
<gene>
    <name evidence="2" type="ORF">J4557_08680</name>
</gene>
<dbReference type="EMBL" id="JAGEOK010000005">
    <property type="protein sequence ID" value="MBO2437590.1"/>
    <property type="molecule type" value="Genomic_DNA"/>
</dbReference>
<dbReference type="GO" id="GO:0004497">
    <property type="term" value="F:monooxygenase activity"/>
    <property type="evidence" value="ECO:0007669"/>
    <property type="project" value="UniProtKB-KW"/>
</dbReference>
<evidence type="ECO:0000313" key="2">
    <source>
        <dbReference type="EMBL" id="MBO2437590.1"/>
    </source>
</evidence>
<comment type="caution">
    <text evidence="2">The sequence shown here is derived from an EMBL/GenBank/DDBJ whole genome shotgun (WGS) entry which is preliminary data.</text>
</comment>
<dbReference type="InterPro" id="IPR007138">
    <property type="entry name" value="ABM_dom"/>
</dbReference>